<feature type="non-terminal residue" evidence="3">
    <location>
        <position position="191"/>
    </location>
</feature>
<proteinExistence type="predicted"/>
<evidence type="ECO:0000256" key="2">
    <source>
        <dbReference type="SAM" id="Phobius"/>
    </source>
</evidence>
<name>A0A9Q1I4M4_CONCO</name>
<accession>A0A9Q1I4M4</accession>
<gene>
    <name evidence="3" type="ORF">COCON_G00041590</name>
</gene>
<keyword evidence="2" id="KW-1133">Transmembrane helix</keyword>
<feature type="transmembrane region" description="Helical" evidence="2">
    <location>
        <begin position="9"/>
        <end position="30"/>
    </location>
</feature>
<evidence type="ECO:0000313" key="4">
    <source>
        <dbReference type="Proteomes" id="UP001152803"/>
    </source>
</evidence>
<dbReference type="EMBL" id="JAFJMO010000003">
    <property type="protein sequence ID" value="KAJ8281640.1"/>
    <property type="molecule type" value="Genomic_DNA"/>
</dbReference>
<dbReference type="Proteomes" id="UP001152803">
    <property type="component" value="Unassembled WGS sequence"/>
</dbReference>
<dbReference type="OrthoDB" id="5957813at2759"/>
<feature type="region of interest" description="Disordered" evidence="1">
    <location>
        <begin position="103"/>
        <end position="124"/>
    </location>
</feature>
<keyword evidence="2" id="KW-0812">Transmembrane</keyword>
<sequence length="191" mass="21202">MARCRRQTFLWLCLCLPFMLSGLFFVYVTFTVCQAMSQSHHHGGLASATHFVAPGAFNSGALASRPVGPFWDLRPDRGAFWNGLQLLSDRKRNPILRGARALAPDAEEAEGDAPPRAGAGCGRDRGLISRRADFKTWPEQVQEFALSMHCREYPLLRNQPHACGSDGQEAPMLLMAIKSQEGNFESRQAIR</sequence>
<protein>
    <recommendedName>
        <fullName evidence="5">Hexosyltransferase</fullName>
    </recommendedName>
</protein>
<evidence type="ECO:0008006" key="5">
    <source>
        <dbReference type="Google" id="ProtNLM"/>
    </source>
</evidence>
<organism evidence="3 4">
    <name type="scientific">Conger conger</name>
    <name type="common">Conger eel</name>
    <name type="synonym">Muraena conger</name>
    <dbReference type="NCBI Taxonomy" id="82655"/>
    <lineage>
        <taxon>Eukaryota</taxon>
        <taxon>Metazoa</taxon>
        <taxon>Chordata</taxon>
        <taxon>Craniata</taxon>
        <taxon>Vertebrata</taxon>
        <taxon>Euteleostomi</taxon>
        <taxon>Actinopterygii</taxon>
        <taxon>Neopterygii</taxon>
        <taxon>Teleostei</taxon>
        <taxon>Anguilliformes</taxon>
        <taxon>Congridae</taxon>
        <taxon>Conger</taxon>
    </lineage>
</organism>
<keyword evidence="2" id="KW-0472">Membrane</keyword>
<reference evidence="3" key="1">
    <citation type="journal article" date="2023" name="Science">
        <title>Genome structures resolve the early diversification of teleost fishes.</title>
        <authorList>
            <person name="Parey E."/>
            <person name="Louis A."/>
            <person name="Montfort J."/>
            <person name="Bouchez O."/>
            <person name="Roques C."/>
            <person name="Iampietro C."/>
            <person name="Lluch J."/>
            <person name="Castinel A."/>
            <person name="Donnadieu C."/>
            <person name="Desvignes T."/>
            <person name="Floi Bucao C."/>
            <person name="Jouanno E."/>
            <person name="Wen M."/>
            <person name="Mejri S."/>
            <person name="Dirks R."/>
            <person name="Jansen H."/>
            <person name="Henkel C."/>
            <person name="Chen W.J."/>
            <person name="Zahm M."/>
            <person name="Cabau C."/>
            <person name="Klopp C."/>
            <person name="Thompson A.W."/>
            <person name="Robinson-Rechavi M."/>
            <person name="Braasch I."/>
            <person name="Lecointre G."/>
            <person name="Bobe J."/>
            <person name="Postlethwait J.H."/>
            <person name="Berthelot C."/>
            <person name="Roest Crollius H."/>
            <person name="Guiguen Y."/>
        </authorList>
    </citation>
    <scope>NUCLEOTIDE SEQUENCE</scope>
    <source>
        <strain evidence="3">Concon-B</strain>
    </source>
</reference>
<evidence type="ECO:0000313" key="3">
    <source>
        <dbReference type="EMBL" id="KAJ8281640.1"/>
    </source>
</evidence>
<dbReference type="AlphaFoldDB" id="A0A9Q1I4M4"/>
<evidence type="ECO:0000256" key="1">
    <source>
        <dbReference type="SAM" id="MobiDB-lite"/>
    </source>
</evidence>
<comment type="caution">
    <text evidence="3">The sequence shown here is derived from an EMBL/GenBank/DDBJ whole genome shotgun (WGS) entry which is preliminary data.</text>
</comment>
<keyword evidence="4" id="KW-1185">Reference proteome</keyword>